<evidence type="ECO:0000313" key="1">
    <source>
        <dbReference type="EMBL" id="CCC50745.1"/>
    </source>
</evidence>
<gene>
    <name evidence="1" type="ORF">TVY486_0905660</name>
</gene>
<name>G0U389_TRYVY</name>
<accession>G0U389</accession>
<dbReference type="VEuPathDB" id="TriTrypDB:TvY486_0905660"/>
<protein>
    <submittedName>
        <fullName evidence="1">Uncharacterized protein</fullName>
    </submittedName>
</protein>
<proteinExistence type="predicted"/>
<dbReference type="AlphaFoldDB" id="G0U389"/>
<sequence length="576" mass="65633">MRRLCQCQIRMTLLLYRANFADRNHPCSALATSGDSAGSSATGNTTFDGAYARLEKQLESFVPFTFTALTQISHTVDEELMEQVAAHGGLRSFLLGYPNLFKVSKVGGVYVARRLRALVEDPRTSVARTMHKEEQKDMHCRQMGVSSFKVSNPKEEVFRLFPPFFVPVKAVAEQLEKVARPSGVADLNGGSLGSMVKELNYCLEKHKDFIDVVRLKDIGDDGTITEHCFVRLRSALTEVARRYEATAESGRYASSSMQAYEVAEYEQYRVARLIPTIEHFVPVTEEMRREAQSLVAAERSLLHVLVSAPHIFDLCDKFGLAVRFNLDPCFRPIVNMPREAIEKQLSELMEARNKSSMRVPVNRKKKRILKRQLQFLTNPLPYFDEKVMIYALFDLLPLKGAICFSQLLSLLPTEPGNCMPSSPRRLISQYSHLFTTLDGEKELLVQRADVPVPEQRPLCEITSEEIVLSLYNSYPRRRHPSCGTCLERCMYSLPVPVRRRLRQLDIVDDVLRHHPDKVEVLGEVDKELANPQGDALSQQNYQLFRFVGVYQEDLIRRYEALCIKYGQDPDKTVRLA</sequence>
<organism evidence="1">
    <name type="scientific">Trypanosoma vivax (strain Y486)</name>
    <dbReference type="NCBI Taxonomy" id="1055687"/>
    <lineage>
        <taxon>Eukaryota</taxon>
        <taxon>Discoba</taxon>
        <taxon>Euglenozoa</taxon>
        <taxon>Kinetoplastea</taxon>
        <taxon>Metakinetoplastina</taxon>
        <taxon>Trypanosomatida</taxon>
        <taxon>Trypanosomatidae</taxon>
        <taxon>Trypanosoma</taxon>
        <taxon>Duttonella</taxon>
    </lineage>
</organism>
<reference evidence="1" key="1">
    <citation type="journal article" date="2012" name="Proc. Natl. Acad. Sci. U.S.A.">
        <title>Antigenic diversity is generated by distinct evolutionary mechanisms in African trypanosome species.</title>
        <authorList>
            <person name="Jackson A.P."/>
            <person name="Berry A."/>
            <person name="Aslett M."/>
            <person name="Allison H.C."/>
            <person name="Burton P."/>
            <person name="Vavrova-Anderson J."/>
            <person name="Brown R."/>
            <person name="Browne H."/>
            <person name="Corton N."/>
            <person name="Hauser H."/>
            <person name="Gamble J."/>
            <person name="Gilderthorp R."/>
            <person name="Marcello L."/>
            <person name="McQuillan J."/>
            <person name="Otto T.D."/>
            <person name="Quail M.A."/>
            <person name="Sanders M.J."/>
            <person name="van Tonder A."/>
            <person name="Ginger M.L."/>
            <person name="Field M.C."/>
            <person name="Barry J.D."/>
            <person name="Hertz-Fowler C."/>
            <person name="Berriman M."/>
        </authorList>
    </citation>
    <scope>NUCLEOTIDE SEQUENCE</scope>
    <source>
        <strain evidence="1">Y486</strain>
    </source>
</reference>
<dbReference type="EMBL" id="HE573025">
    <property type="protein sequence ID" value="CCC50745.1"/>
    <property type="molecule type" value="Genomic_DNA"/>
</dbReference>